<dbReference type="PANTHER" id="PTHR13554">
    <property type="entry name" value="26S PROTEASOME NON-ATPASE REGULATORY SUBUNIT 5-RELATED"/>
    <property type="match status" value="1"/>
</dbReference>
<accession>A0ABD3P608</accession>
<reference evidence="1 2" key="1">
    <citation type="submission" date="2024-10" db="EMBL/GenBank/DDBJ databases">
        <title>Updated reference genomes for cyclostephanoid diatoms.</title>
        <authorList>
            <person name="Roberts W.R."/>
            <person name="Alverson A.J."/>
        </authorList>
    </citation>
    <scope>NUCLEOTIDE SEQUENCE [LARGE SCALE GENOMIC DNA]</scope>
    <source>
        <strain evidence="1 2">AJA010-31</strain>
    </source>
</reference>
<dbReference type="PANTHER" id="PTHR13554:SF10">
    <property type="entry name" value="26S PROTEASOME NON-ATPASE REGULATORY SUBUNIT 5"/>
    <property type="match status" value="1"/>
</dbReference>
<proteinExistence type="predicted"/>
<organism evidence="1 2">
    <name type="scientific">Cyclotella atomus</name>
    <dbReference type="NCBI Taxonomy" id="382360"/>
    <lineage>
        <taxon>Eukaryota</taxon>
        <taxon>Sar</taxon>
        <taxon>Stramenopiles</taxon>
        <taxon>Ochrophyta</taxon>
        <taxon>Bacillariophyta</taxon>
        <taxon>Coscinodiscophyceae</taxon>
        <taxon>Thalassiosirophycidae</taxon>
        <taxon>Stephanodiscales</taxon>
        <taxon>Stephanodiscaceae</taxon>
        <taxon>Cyclotella</taxon>
    </lineage>
</organism>
<evidence type="ECO:0000313" key="2">
    <source>
        <dbReference type="Proteomes" id="UP001530400"/>
    </source>
</evidence>
<gene>
    <name evidence="1" type="ORF">ACHAWO_004438</name>
</gene>
<dbReference type="EMBL" id="JALLPJ020000759">
    <property type="protein sequence ID" value="KAL3783610.1"/>
    <property type="molecule type" value="Genomic_DNA"/>
</dbReference>
<protein>
    <submittedName>
        <fullName evidence="1">Uncharacterized protein</fullName>
    </submittedName>
</protein>
<dbReference type="AlphaFoldDB" id="A0ABD3P608"/>
<evidence type="ECO:0000313" key="1">
    <source>
        <dbReference type="EMBL" id="KAL3783610.1"/>
    </source>
</evidence>
<comment type="caution">
    <text evidence="1">The sequence shown here is derived from an EMBL/GenBank/DDBJ whole genome shotgun (WGS) entry which is preliminary data.</text>
</comment>
<keyword evidence="2" id="KW-1185">Reference proteome</keyword>
<sequence length="574" mass="63274">MNMQAEDAVILSFIELFEASHSAHLDSKKSINLLESKLNGPAGVVQALLERVWLETSTSPPSVDSPTPVQGDHAVTVLSYLVEKYSTSYMSITSQLVRQDVERRFSSSAMDTDDAIDVSEALLAALTKLLIAPSSDDQTRIATDVNAALLCLCKYDHYKYNKGRVAQRLLAALHMMWRNIQQNASRELSSGQIRIASLVIDIALLGDEEFSYAILDEGGGCILDMLMHLALDIPNDDPLLQMSAIDQLERLSAEPAHKTRLEFLLGNDLLRDGLLYLVGGNEDKMDAVNGPAALRLITEICRVGVSSSPTLSIDESVLAKFQLLLKGFHEALRQFHPQGEMERLSFIHAVSSLFASCSVMACSPSSETTKSTSELTSFILQDRTLLHDWLSLHTRVAQPKLKSAVLCSIAQVLEPSSWNDESSNAQQTSSDAQTNTRPNDAIALQLYQAFSDANGSRDATDLLLASAKSPFVEERLGAYCLFKALVMRGAMLQLLLLHKDESGDISVLVWLLNHQNESTTEGRLAKYQIVNTMMSRSGTLIRGLIPDKMARELQLWIEKGPAYTKSIPWEMATE</sequence>
<dbReference type="Proteomes" id="UP001530400">
    <property type="component" value="Unassembled WGS sequence"/>
</dbReference>
<dbReference type="Pfam" id="PF10508">
    <property type="entry name" value="Proteasom_PSMB"/>
    <property type="match status" value="1"/>
</dbReference>
<dbReference type="InterPro" id="IPR019538">
    <property type="entry name" value="PSMD5"/>
</dbReference>
<name>A0ABD3P608_9STRA</name>